<feature type="region of interest" description="Disordered" evidence="1">
    <location>
        <begin position="149"/>
        <end position="186"/>
    </location>
</feature>
<dbReference type="Proteomes" id="UP001334084">
    <property type="component" value="Chromosome 1"/>
</dbReference>
<accession>A0AAX4J7V0</accession>
<reference evidence="3" key="1">
    <citation type="journal article" date="2024" name="BMC Genomics">
        <title>Functional annotation of a divergent genome using sequence and structure-based similarity.</title>
        <authorList>
            <person name="Svedberg D."/>
            <person name="Winiger R.R."/>
            <person name="Berg A."/>
            <person name="Sharma H."/>
            <person name="Tellgren-Roth C."/>
            <person name="Debrunner-Vossbrinck B.A."/>
            <person name="Vossbrinck C.R."/>
            <person name="Barandun J."/>
        </authorList>
    </citation>
    <scope>NUCLEOTIDE SEQUENCE</scope>
    <source>
        <strain evidence="3">Illinois isolate</strain>
    </source>
</reference>
<evidence type="ECO:0000313" key="4">
    <source>
        <dbReference type="Proteomes" id="UP001334084"/>
    </source>
</evidence>
<keyword evidence="4" id="KW-1185">Reference proteome</keyword>
<dbReference type="EMBL" id="CP142726">
    <property type="protein sequence ID" value="WUR02099.1"/>
    <property type="molecule type" value="Genomic_DNA"/>
</dbReference>
<dbReference type="KEGG" id="vnx:VNE69_01040"/>
<name>A0AAX4J7V0_9MICR</name>
<feature type="chain" id="PRO_5043354498" evidence="2">
    <location>
        <begin position="17"/>
        <end position="186"/>
    </location>
</feature>
<protein>
    <submittedName>
        <fullName evidence="3">Ricin B lectin (RBL4c)</fullName>
    </submittedName>
</protein>
<evidence type="ECO:0000313" key="3">
    <source>
        <dbReference type="EMBL" id="WUR02099.1"/>
    </source>
</evidence>
<feature type="compositionally biased region" description="Acidic residues" evidence="1">
    <location>
        <begin position="149"/>
        <end position="162"/>
    </location>
</feature>
<dbReference type="AlphaFoldDB" id="A0AAX4J7V0"/>
<gene>
    <name evidence="3" type="ORF">VNE69_01040</name>
</gene>
<dbReference type="GeneID" id="90539905"/>
<feature type="signal peptide" evidence="2">
    <location>
        <begin position="1"/>
        <end position="16"/>
    </location>
</feature>
<organism evidence="3 4">
    <name type="scientific">Vairimorpha necatrix</name>
    <dbReference type="NCBI Taxonomy" id="6039"/>
    <lineage>
        <taxon>Eukaryota</taxon>
        <taxon>Fungi</taxon>
        <taxon>Fungi incertae sedis</taxon>
        <taxon>Microsporidia</taxon>
        <taxon>Nosematidae</taxon>
        <taxon>Vairimorpha</taxon>
    </lineage>
</organism>
<evidence type="ECO:0000256" key="1">
    <source>
        <dbReference type="SAM" id="MobiDB-lite"/>
    </source>
</evidence>
<feature type="compositionally biased region" description="Basic residues" evidence="1">
    <location>
        <begin position="167"/>
        <end position="186"/>
    </location>
</feature>
<dbReference type="RefSeq" id="XP_065328244.1">
    <property type="nucleotide sequence ID" value="XM_065472172.1"/>
</dbReference>
<sequence>MNTLIIHLLLLTFIHSNLVSFTNKKSGLSLCCKNRINIYGCSEKEDTIQALINHEEGGKISIEVPKHNNYVFYPIESPQILSLWQNQAGIDNEIDIVLYKDEDYMIMKNGKCFGYNEKDNNFVESECFDSGSMFNIKFENDEKDEIENETYKEEEEGQSDVVEEYRPKKHKHSCSHKKRHYIPMDN</sequence>
<proteinExistence type="predicted"/>
<evidence type="ECO:0000256" key="2">
    <source>
        <dbReference type="SAM" id="SignalP"/>
    </source>
</evidence>
<keyword evidence="2" id="KW-0732">Signal</keyword>